<dbReference type="EMBL" id="AWWV01011144">
    <property type="protein sequence ID" value="OMO74008.1"/>
    <property type="molecule type" value="Genomic_DNA"/>
</dbReference>
<feature type="chain" id="PRO_5012706620" evidence="1">
    <location>
        <begin position="22"/>
        <end position="56"/>
    </location>
</feature>
<dbReference type="Proteomes" id="UP000188268">
    <property type="component" value="Unassembled WGS sequence"/>
</dbReference>
<evidence type="ECO:0000313" key="3">
    <source>
        <dbReference type="Proteomes" id="UP000188268"/>
    </source>
</evidence>
<dbReference type="Gramene" id="OMO74008">
    <property type="protein sequence ID" value="OMO74008"/>
    <property type="gene ID" value="CCACVL1_17013"/>
</dbReference>
<accession>A0A1R3HUN0</accession>
<protein>
    <submittedName>
        <fullName evidence="2">Uncharacterized protein</fullName>
    </submittedName>
</protein>
<keyword evidence="1" id="KW-0732">Signal</keyword>
<name>A0A1R3HUN0_COCAP</name>
<evidence type="ECO:0000313" key="2">
    <source>
        <dbReference type="EMBL" id="OMO74008.1"/>
    </source>
</evidence>
<feature type="signal peptide" evidence="1">
    <location>
        <begin position="1"/>
        <end position="21"/>
    </location>
</feature>
<gene>
    <name evidence="2" type="ORF">CCACVL1_17013</name>
</gene>
<sequence length="56" mass="6015">MVPLPLLHLFLLLSTAITATASNSAYPSVPTDCTLSTAGDEKLVPIRREVYGINDK</sequence>
<comment type="caution">
    <text evidence="2">The sequence shown here is derived from an EMBL/GenBank/DDBJ whole genome shotgun (WGS) entry which is preliminary data.</text>
</comment>
<proteinExistence type="predicted"/>
<reference evidence="2 3" key="1">
    <citation type="submission" date="2013-09" db="EMBL/GenBank/DDBJ databases">
        <title>Corchorus capsularis genome sequencing.</title>
        <authorList>
            <person name="Alam M."/>
            <person name="Haque M.S."/>
            <person name="Islam M.S."/>
            <person name="Emdad E.M."/>
            <person name="Islam M.M."/>
            <person name="Ahmed B."/>
            <person name="Halim A."/>
            <person name="Hossen Q.M.M."/>
            <person name="Hossain M.Z."/>
            <person name="Ahmed R."/>
            <person name="Khan M.M."/>
            <person name="Islam R."/>
            <person name="Rashid M.M."/>
            <person name="Khan S.A."/>
            <person name="Rahman M.S."/>
            <person name="Alam M."/>
        </authorList>
    </citation>
    <scope>NUCLEOTIDE SEQUENCE [LARGE SCALE GENOMIC DNA]</scope>
    <source>
        <strain evidence="3">cv. CVL-1</strain>
        <tissue evidence="2">Whole seedling</tissue>
    </source>
</reference>
<keyword evidence="3" id="KW-1185">Reference proteome</keyword>
<organism evidence="2 3">
    <name type="scientific">Corchorus capsularis</name>
    <name type="common">Jute</name>
    <dbReference type="NCBI Taxonomy" id="210143"/>
    <lineage>
        <taxon>Eukaryota</taxon>
        <taxon>Viridiplantae</taxon>
        <taxon>Streptophyta</taxon>
        <taxon>Embryophyta</taxon>
        <taxon>Tracheophyta</taxon>
        <taxon>Spermatophyta</taxon>
        <taxon>Magnoliopsida</taxon>
        <taxon>eudicotyledons</taxon>
        <taxon>Gunneridae</taxon>
        <taxon>Pentapetalae</taxon>
        <taxon>rosids</taxon>
        <taxon>malvids</taxon>
        <taxon>Malvales</taxon>
        <taxon>Malvaceae</taxon>
        <taxon>Grewioideae</taxon>
        <taxon>Apeibeae</taxon>
        <taxon>Corchorus</taxon>
    </lineage>
</organism>
<evidence type="ECO:0000256" key="1">
    <source>
        <dbReference type="SAM" id="SignalP"/>
    </source>
</evidence>
<dbReference type="AlphaFoldDB" id="A0A1R3HUN0"/>